<keyword evidence="4 7" id="KW-0812">Transmembrane</keyword>
<name>A0A1P8US02_9RHOB</name>
<protein>
    <submittedName>
        <fullName evidence="8">Polysaccharide transporter, PST family</fullName>
    </submittedName>
</protein>
<accession>A0A1P8US02</accession>
<feature type="transmembrane region" description="Helical" evidence="7">
    <location>
        <begin position="113"/>
        <end position="138"/>
    </location>
</feature>
<dbReference type="STRING" id="1250539.Ga0080574_TMP1850"/>
<evidence type="ECO:0000256" key="3">
    <source>
        <dbReference type="ARBA" id="ARBA00022475"/>
    </source>
</evidence>
<dbReference type="Pfam" id="PF13440">
    <property type="entry name" value="Polysacc_synt_3"/>
    <property type="match status" value="1"/>
</dbReference>
<keyword evidence="5 7" id="KW-1133">Transmembrane helix</keyword>
<feature type="transmembrane region" description="Helical" evidence="7">
    <location>
        <begin position="323"/>
        <end position="343"/>
    </location>
</feature>
<evidence type="ECO:0000256" key="6">
    <source>
        <dbReference type="ARBA" id="ARBA00023136"/>
    </source>
</evidence>
<dbReference type="Proteomes" id="UP000187059">
    <property type="component" value="Chromosome"/>
</dbReference>
<evidence type="ECO:0000313" key="8">
    <source>
        <dbReference type="EMBL" id="APZ52184.1"/>
    </source>
</evidence>
<evidence type="ECO:0000313" key="9">
    <source>
        <dbReference type="Proteomes" id="UP000187059"/>
    </source>
</evidence>
<organism evidence="8 9">
    <name type="scientific">Salipiger abyssi</name>
    <dbReference type="NCBI Taxonomy" id="1250539"/>
    <lineage>
        <taxon>Bacteria</taxon>
        <taxon>Pseudomonadati</taxon>
        <taxon>Pseudomonadota</taxon>
        <taxon>Alphaproteobacteria</taxon>
        <taxon>Rhodobacterales</taxon>
        <taxon>Roseobacteraceae</taxon>
        <taxon>Salipiger</taxon>
    </lineage>
</organism>
<dbReference type="KEGG" id="paby:Ga0080574_TMP1850"/>
<dbReference type="AlphaFoldDB" id="A0A1P8US02"/>
<reference evidence="8 9" key="1">
    <citation type="submission" date="2016-04" db="EMBL/GenBank/DDBJ databases">
        <title>Deep-sea bacteria in the southern Pacific.</title>
        <authorList>
            <person name="Tang K."/>
        </authorList>
    </citation>
    <scope>NUCLEOTIDE SEQUENCE [LARGE SCALE GENOMIC DNA]</scope>
    <source>
        <strain evidence="8 9">JLT2014</strain>
    </source>
</reference>
<feature type="transmembrane region" description="Helical" evidence="7">
    <location>
        <begin position="285"/>
        <end position="308"/>
    </location>
</feature>
<comment type="similarity">
    <text evidence="2">Belongs to the polysaccharide synthase family.</text>
</comment>
<evidence type="ECO:0000256" key="4">
    <source>
        <dbReference type="ARBA" id="ARBA00022692"/>
    </source>
</evidence>
<dbReference type="PANTHER" id="PTHR30250:SF10">
    <property type="entry name" value="LIPOPOLYSACCHARIDE BIOSYNTHESIS PROTEIN WZXC"/>
    <property type="match status" value="1"/>
</dbReference>
<feature type="transmembrane region" description="Helical" evidence="7">
    <location>
        <begin position="355"/>
        <end position="373"/>
    </location>
</feature>
<dbReference type="PANTHER" id="PTHR30250">
    <property type="entry name" value="PST FAMILY PREDICTED COLANIC ACID TRANSPORTER"/>
    <property type="match status" value="1"/>
</dbReference>
<comment type="subcellular location">
    <subcellularLocation>
        <location evidence="1">Cell membrane</location>
        <topology evidence="1">Multi-pass membrane protein</topology>
    </subcellularLocation>
</comment>
<dbReference type="GO" id="GO:0005886">
    <property type="term" value="C:plasma membrane"/>
    <property type="evidence" value="ECO:0007669"/>
    <property type="project" value="UniProtKB-SubCell"/>
</dbReference>
<evidence type="ECO:0000256" key="2">
    <source>
        <dbReference type="ARBA" id="ARBA00007430"/>
    </source>
</evidence>
<proteinExistence type="inferred from homology"/>
<feature type="transmembrane region" description="Helical" evidence="7">
    <location>
        <begin position="245"/>
        <end position="273"/>
    </location>
</feature>
<keyword evidence="9" id="KW-1185">Reference proteome</keyword>
<feature type="transmembrane region" description="Helical" evidence="7">
    <location>
        <begin position="159"/>
        <end position="180"/>
    </location>
</feature>
<evidence type="ECO:0000256" key="1">
    <source>
        <dbReference type="ARBA" id="ARBA00004651"/>
    </source>
</evidence>
<keyword evidence="3" id="KW-1003">Cell membrane</keyword>
<keyword evidence="6 7" id="KW-0472">Membrane</keyword>
<feature type="transmembrane region" description="Helical" evidence="7">
    <location>
        <begin position="85"/>
        <end position="107"/>
    </location>
</feature>
<evidence type="ECO:0000256" key="5">
    <source>
        <dbReference type="ARBA" id="ARBA00022989"/>
    </source>
</evidence>
<evidence type="ECO:0000256" key="7">
    <source>
        <dbReference type="SAM" id="Phobius"/>
    </source>
</evidence>
<gene>
    <name evidence="8" type="ORF">Ga0080574_TMP1850</name>
</gene>
<dbReference type="InterPro" id="IPR050833">
    <property type="entry name" value="Poly_Biosynth_Transport"/>
</dbReference>
<dbReference type="EMBL" id="CP015093">
    <property type="protein sequence ID" value="APZ52184.1"/>
    <property type="molecule type" value="Genomic_DNA"/>
</dbReference>
<sequence>MPRPATSMLSHLLAYGASEIATKLSRLGVVIAVARTLDAAEIGVAAAALATGDLLKSLTENGVGQRIIAASQAELSATCNRAHGLFWVWCLGLFAVQALIAGAVWMLTGNPALAALILVLAGEYLFMPGGLVQTGLALRAGKLKQTAAIAGGQAVMANLMSVALALVWPSALALVLPRLLTAPFWLLSMRRLHPWSHDPEAGKAPIRPFIGFGAPILGTEIVKTARLHADKLIVGALLGPEILGLYFMAFNAGLSLATSFSAAFAAVLFPHLCTGADRAAAMRQGLAVSIGLVAPAVVLQAVLAPWYVPLLLGEGWDGLAEPVSILCLVAIPTMLWTATAGWLRAENRPLAELRGTAILTAAMIANTVIAAPYGLTALAWGYLATACVTMLMLSRPALSLALFPANRSA</sequence>